<dbReference type="EMBL" id="CP000507">
    <property type="protein sequence ID" value="ABL98527.1"/>
    <property type="molecule type" value="Genomic_DNA"/>
</dbReference>
<reference evidence="1 2" key="1">
    <citation type="submission" date="2006-12" db="EMBL/GenBank/DDBJ databases">
        <title>Complete sequence of Shewanella amazonensis SB2B.</title>
        <authorList>
            <consortium name="US DOE Joint Genome Institute"/>
            <person name="Copeland A."/>
            <person name="Lucas S."/>
            <person name="Lapidus A."/>
            <person name="Barry K."/>
            <person name="Detter J.C."/>
            <person name="Glavina del Rio T."/>
            <person name="Hammon N."/>
            <person name="Israni S."/>
            <person name="Dalin E."/>
            <person name="Tice H."/>
            <person name="Pitluck S."/>
            <person name="Munk A.C."/>
            <person name="Brettin T."/>
            <person name="Bruce D."/>
            <person name="Han C."/>
            <person name="Tapia R."/>
            <person name="Gilna P."/>
            <person name="Schmutz J."/>
            <person name="Larimer F."/>
            <person name="Land M."/>
            <person name="Hauser L."/>
            <person name="Kyrpides N."/>
            <person name="Mikhailova N."/>
            <person name="Fredrickson J."/>
            <person name="Richardson P."/>
        </authorList>
    </citation>
    <scope>NUCLEOTIDE SEQUENCE [LARGE SCALE GENOMIC DNA]</scope>
    <source>
        <strain evidence="2">ATCC BAA-1098 / SB2B</strain>
    </source>
</reference>
<name>A1S2C1_SHEAM</name>
<proteinExistence type="predicted"/>
<keyword evidence="2" id="KW-1185">Reference proteome</keyword>
<dbReference type="eggNOG" id="ENOG50337HX">
    <property type="taxonomic scope" value="Bacteria"/>
</dbReference>
<dbReference type="RefSeq" id="WP_011758437.1">
    <property type="nucleotide sequence ID" value="NC_008700.1"/>
</dbReference>
<dbReference type="OrthoDB" id="981660at2"/>
<organism evidence="1 2">
    <name type="scientific">Shewanella amazonensis (strain ATCC BAA-1098 / SB2B)</name>
    <dbReference type="NCBI Taxonomy" id="326297"/>
    <lineage>
        <taxon>Bacteria</taxon>
        <taxon>Pseudomonadati</taxon>
        <taxon>Pseudomonadota</taxon>
        <taxon>Gammaproteobacteria</taxon>
        <taxon>Alteromonadales</taxon>
        <taxon>Shewanellaceae</taxon>
        <taxon>Shewanella</taxon>
    </lineage>
</organism>
<protein>
    <submittedName>
        <fullName evidence="1">Uncharacterized protein</fullName>
    </submittedName>
</protein>
<sequence>METLSDQGIKKFLENSPLYSWKTFAQPEKMRTSLWIREIDEFCETCNQIRPFQDLRSLGGITSHHPMGKIQFLQSGTSYFTFTCVSCKTENHTFLVEQEVTEETVKIQKYGQRPRKKLERDGKLQKFFKEDAEYYEKALISLSNGYGIAAFAYFRRIVELNIVKLLDLLASDLDPSQANDPIKIAIDELRKESPMSDKIKIANNALPEYLKPDGLNPLGTIYSLLSEGVHSLTDEECLVKAESLQACLSFLIAELASRKRHKDSFKKMVGGLKGS</sequence>
<dbReference type="AlphaFoldDB" id="A1S2C1"/>
<evidence type="ECO:0000313" key="1">
    <source>
        <dbReference type="EMBL" id="ABL98527.1"/>
    </source>
</evidence>
<evidence type="ECO:0000313" key="2">
    <source>
        <dbReference type="Proteomes" id="UP000009175"/>
    </source>
</evidence>
<dbReference type="Proteomes" id="UP000009175">
    <property type="component" value="Chromosome"/>
</dbReference>
<accession>A1S2C1</accession>
<gene>
    <name evidence="1" type="ordered locus">Sama_0316</name>
</gene>
<dbReference type="KEGG" id="saz:Sama_0316"/>
<dbReference type="HOGENOM" id="CLU_1011548_0_0_6"/>